<dbReference type="EMBL" id="CP050869">
    <property type="protein sequence ID" value="QPG50300.1"/>
    <property type="molecule type" value="Genomic_DNA"/>
</dbReference>
<dbReference type="EMBL" id="CP011057">
    <property type="protein sequence ID" value="AKA78711.1"/>
    <property type="molecule type" value="Genomic_DNA"/>
</dbReference>
<reference evidence="13 14" key="1">
    <citation type="journal article" date="2015" name="Genome Announc.">
        <title>Complete Genome Sequence of Sulfolobus solfataricus Strain 98/2 and Evolved Derivatives.</title>
        <authorList>
            <person name="McCarthy S."/>
            <person name="Gradnigo J."/>
            <person name="Johnson T."/>
            <person name="Payne S."/>
            <person name="Lipzen A."/>
            <person name="Martin J."/>
            <person name="Schackwitz W."/>
            <person name="Moriyama E."/>
            <person name="Blum P."/>
        </authorList>
    </citation>
    <scope>NUCLEOTIDE SEQUENCE [LARGE SCALE GENOMIC DNA]</scope>
    <source>
        <strain evidence="13">98/2 SULC</strain>
        <strain evidence="1">SARC-B</strain>
        <strain evidence="2">SARC-C</strain>
        <strain evidence="3 15">SULA</strain>
        <strain evidence="14">SULB</strain>
    </source>
</reference>
<evidence type="ECO:0000313" key="23">
    <source>
        <dbReference type="Proteomes" id="UP000282269"/>
    </source>
</evidence>
<reference evidence="17 18" key="4">
    <citation type="journal article" date="2018" name="Proc. Natl. Acad. Sci. U.S.A.">
        <title>Nonmutational mechanism of inheritance in the Archaeon Sulfolobus solfataricus.</title>
        <authorList>
            <person name="Payne S."/>
            <person name="McCarthy S."/>
            <person name="Johnson T."/>
            <person name="North E."/>
            <person name="Blum P."/>
        </authorList>
    </citation>
    <scope>NUCLEOTIDE SEQUENCE [LARGE SCALE GENOMIC DNA]</scope>
    <source>
        <strain evidence="5 17">SARC-H</strain>
        <strain evidence="6 21">SARC-I</strain>
        <strain evidence="8 22">SARC-N</strain>
        <strain evidence="9 23">SARC-O</strain>
        <strain evidence="10 18">SUL120</strain>
        <strain evidence="4 19">SULG</strain>
        <strain evidence="7 20">SULM</strain>
    </source>
</reference>
<sequence>MKSYILLIKCKTDTTIRTKSKKFLIRKGVYAYVGSCGRSCGRRVSRHFNKEKSNYHWHIDYLTKACEPIGVFVMNHVGEKELALLFSKNNAFIEEFGSSDDKDAKSHLFIVNDLQELCSTVCDKSRER</sequence>
<reference evidence="16" key="2">
    <citation type="submission" date="2016-04" db="EMBL/GenBank/DDBJ databases">
        <authorList>
            <person name="Shah S.A."/>
            <person name="Garrett R.A."/>
        </authorList>
    </citation>
    <scope>NUCLEOTIDE SEQUENCE [LARGE SCALE GENOMIC DNA]</scope>
    <source>
        <strain evidence="16">ATCC 35091 / DSM 1616 / JCM 8930 / NBRC 15331 / P1</strain>
    </source>
</reference>
<evidence type="ECO:0000313" key="5">
    <source>
        <dbReference type="EMBL" id="AZF70406.1"/>
    </source>
</evidence>
<name>A0A0E3KB02_SACSO</name>
<evidence type="ECO:0000313" key="22">
    <source>
        <dbReference type="Proteomes" id="UP000278715"/>
    </source>
</evidence>
<evidence type="ECO:0000313" key="9">
    <source>
        <dbReference type="EMBL" id="AZF80864.1"/>
    </source>
</evidence>
<evidence type="ECO:0000313" key="1">
    <source>
        <dbReference type="EMBL" id="AKA73319.1"/>
    </source>
</evidence>
<dbReference type="Proteomes" id="UP000278715">
    <property type="component" value="Chromosome"/>
</dbReference>
<dbReference type="PATRIC" id="fig|2287.6.peg.1028"/>
<dbReference type="Proteomes" id="UP000267993">
    <property type="component" value="Chromosome"/>
</dbReference>
<evidence type="ECO:0000313" key="10">
    <source>
        <dbReference type="EMBL" id="AZF83504.1"/>
    </source>
</evidence>
<evidence type="ECO:0000313" key="7">
    <source>
        <dbReference type="EMBL" id="AZF75650.1"/>
    </source>
</evidence>
<dbReference type="KEGG" id="ssol:SULB_0972"/>
<dbReference type="RefSeq" id="WP_009991683.1">
    <property type="nucleotide sequence ID" value="NZ_CP011055.2"/>
</dbReference>
<dbReference type="Proteomes" id="UP000269431">
    <property type="component" value="Chromosome"/>
</dbReference>
<dbReference type="EMBL" id="CP011056">
    <property type="protein sequence ID" value="AKA76018.1"/>
    <property type="molecule type" value="Genomic_DNA"/>
</dbReference>
<organism evidence="2 13">
    <name type="scientific">Saccharolobus solfataricus</name>
    <name type="common">Sulfolobus solfataricus</name>
    <dbReference type="NCBI Taxonomy" id="2287"/>
    <lineage>
        <taxon>Archaea</taxon>
        <taxon>Thermoproteota</taxon>
        <taxon>Thermoprotei</taxon>
        <taxon>Sulfolobales</taxon>
        <taxon>Sulfolobaceae</taxon>
        <taxon>Saccharolobus</taxon>
    </lineage>
</organism>
<dbReference type="PANTHER" id="PTHR37460">
    <property type="entry name" value="ENDONUCLEASE III"/>
    <property type="match status" value="1"/>
</dbReference>
<evidence type="ECO:0000313" key="8">
    <source>
        <dbReference type="EMBL" id="AZF78258.1"/>
    </source>
</evidence>
<evidence type="ECO:0000313" key="12">
    <source>
        <dbReference type="EMBL" id="SAI86842.1"/>
    </source>
</evidence>
<dbReference type="Proteomes" id="UP000594632">
    <property type="component" value="Chromosome"/>
</dbReference>
<dbReference type="Proteomes" id="UP000275843">
    <property type="component" value="Chromosome"/>
</dbReference>
<dbReference type="EMBL" id="CP033236">
    <property type="protein sequence ID" value="AZF70406.1"/>
    <property type="molecule type" value="Genomic_DNA"/>
</dbReference>
<dbReference type="EMBL" id="CP033239">
    <property type="protein sequence ID" value="AZF78258.1"/>
    <property type="molecule type" value="Genomic_DNA"/>
</dbReference>
<evidence type="ECO:0000313" key="15">
    <source>
        <dbReference type="Proteomes" id="UP000033106"/>
    </source>
</evidence>
<dbReference type="GeneID" id="44128916"/>
<dbReference type="CDD" id="cd10441">
    <property type="entry name" value="GIY-YIG_COG1833"/>
    <property type="match status" value="1"/>
</dbReference>
<gene>
    <name evidence="11" type="ORF">HFC64_11245</name>
    <name evidence="12" type="ORF">SSOP1_3288</name>
    <name evidence="3" type="ORF">SULA_0970</name>
    <name evidence="1" type="ORF">SULB_0972</name>
    <name evidence="2" type="ORF">SULC_0971</name>
    <name evidence="4" type="ORF">SULG_04760</name>
    <name evidence="5" type="ORF">SULH_04760</name>
    <name evidence="6" type="ORF">SULI_04760</name>
    <name evidence="7" type="ORF">SULM_04760</name>
    <name evidence="8" type="ORF">SULN_04760</name>
    <name evidence="9" type="ORF">SULO_04770</name>
    <name evidence="10" type="ORF">SULZ_05005</name>
</gene>
<dbReference type="EMBL" id="LT549890">
    <property type="protein sequence ID" value="SAI86842.1"/>
    <property type="molecule type" value="Genomic_DNA"/>
</dbReference>
<evidence type="ECO:0000313" key="16">
    <source>
        <dbReference type="Proteomes" id="UP000076770"/>
    </source>
</evidence>
<dbReference type="Proteomes" id="UP000282269">
    <property type="component" value="Chromosome"/>
</dbReference>
<dbReference type="Proteomes" id="UP000033085">
    <property type="component" value="Chromosome"/>
</dbReference>
<dbReference type="Proteomes" id="UP000076770">
    <property type="component" value="Chromosome i"/>
</dbReference>
<dbReference type="EMBL" id="CP011055">
    <property type="protein sequence ID" value="AKA73319.1"/>
    <property type="molecule type" value="Genomic_DNA"/>
</dbReference>
<dbReference type="GeneID" id="1453216"/>
<dbReference type="KEGG" id="ssoa:SULA_0970"/>
<dbReference type="KEGG" id="ssof:SULC_0971"/>
<evidence type="ECO:0000313" key="11">
    <source>
        <dbReference type="EMBL" id="QPG50300.1"/>
    </source>
</evidence>
<dbReference type="Proteomes" id="UP000273194">
    <property type="component" value="Chromosome"/>
</dbReference>
<dbReference type="EMBL" id="CP033235">
    <property type="protein sequence ID" value="AZF67786.1"/>
    <property type="molecule type" value="Genomic_DNA"/>
</dbReference>
<evidence type="ECO:0000313" key="18">
    <source>
        <dbReference type="Proteomes" id="UP000269431"/>
    </source>
</evidence>
<evidence type="ECO:0000313" key="2">
    <source>
        <dbReference type="EMBL" id="AKA76018.1"/>
    </source>
</evidence>
<evidence type="ECO:0000313" key="20">
    <source>
        <dbReference type="Proteomes" id="UP000273443"/>
    </source>
</evidence>
<dbReference type="EMBL" id="CP033241">
    <property type="protein sequence ID" value="AZF83504.1"/>
    <property type="molecule type" value="Genomic_DNA"/>
</dbReference>
<dbReference type="OrthoDB" id="17296at2157"/>
<reference evidence="11 24" key="6">
    <citation type="journal article" date="2020" name="Nat. Commun.">
        <title>The structures of two archaeal type IV pili illuminate evolutionary relationships.</title>
        <authorList>
            <person name="Wang F."/>
            <person name="Baquero D.P."/>
            <person name="Su Z."/>
            <person name="Beltran L.C."/>
            <person name="Prangishvili D."/>
            <person name="Krupovic M."/>
            <person name="Egelman E.H."/>
        </authorList>
    </citation>
    <scope>NUCLEOTIDE SEQUENCE [LARGE SCALE GENOMIC DNA]</scope>
    <source>
        <strain evidence="11 24">POZ149</strain>
    </source>
</reference>
<dbReference type="EMBL" id="CP033237">
    <property type="protein sequence ID" value="AZF73026.1"/>
    <property type="molecule type" value="Genomic_DNA"/>
</dbReference>
<evidence type="ECO:0000313" key="17">
    <source>
        <dbReference type="Proteomes" id="UP000267993"/>
    </source>
</evidence>
<dbReference type="InterPro" id="IPR002837">
    <property type="entry name" value="DUF123"/>
</dbReference>
<dbReference type="EMBL" id="CP033240">
    <property type="protein sequence ID" value="AZF80864.1"/>
    <property type="molecule type" value="Genomic_DNA"/>
</dbReference>
<reference evidence="12" key="3">
    <citation type="submission" date="2016-04" db="EMBL/GenBank/DDBJ databases">
        <authorList>
            <person name="Evans L.H."/>
            <person name="Alamgir A."/>
            <person name="Owens N."/>
            <person name="Weber N.D."/>
            <person name="Virtaneva K."/>
            <person name="Barbian K."/>
            <person name="Babar A."/>
            <person name="Rosenke K."/>
        </authorList>
    </citation>
    <scope>NUCLEOTIDE SEQUENCE</scope>
    <source>
        <strain evidence="12">P1</strain>
    </source>
</reference>
<evidence type="ECO:0000313" key="4">
    <source>
        <dbReference type="EMBL" id="AZF67786.1"/>
    </source>
</evidence>
<dbReference type="Proteomes" id="UP000033057">
    <property type="component" value="Chromosome"/>
</dbReference>
<dbReference type="EMBL" id="CP033238">
    <property type="protein sequence ID" value="AZF75650.1"/>
    <property type="molecule type" value="Genomic_DNA"/>
</dbReference>
<evidence type="ECO:0000313" key="13">
    <source>
        <dbReference type="Proteomes" id="UP000033057"/>
    </source>
</evidence>
<dbReference type="OMA" id="EPGYYAY"/>
<evidence type="ECO:0000313" key="21">
    <source>
        <dbReference type="Proteomes" id="UP000275843"/>
    </source>
</evidence>
<dbReference type="Proteomes" id="UP000273443">
    <property type="component" value="Chromosome"/>
</dbReference>
<dbReference type="AlphaFoldDB" id="A0A0E3KB02"/>
<evidence type="ECO:0000313" key="19">
    <source>
        <dbReference type="Proteomes" id="UP000273194"/>
    </source>
</evidence>
<dbReference type="PANTHER" id="PTHR37460:SF1">
    <property type="entry name" value="ENDONUCLEASE III"/>
    <property type="match status" value="1"/>
</dbReference>
<reference evidence="2" key="5">
    <citation type="submission" date="2018-10" db="EMBL/GenBank/DDBJ databases">
        <authorList>
            <person name="McCarthy S."/>
            <person name="Gradnigo J."/>
            <person name="Johnson T."/>
            <person name="Payne S."/>
            <person name="Lipzen A."/>
            <person name="Schackwitz W."/>
            <person name="Martin J."/>
            <person name="Moriyama E."/>
            <person name="Blum P."/>
        </authorList>
    </citation>
    <scope>NUCLEOTIDE SEQUENCE</scope>
    <source>
        <strain evidence="1">SARC-B</strain>
        <strain evidence="2">SARC-C</strain>
        <strain evidence="3">SULA</strain>
    </source>
</reference>
<evidence type="ECO:0000313" key="3">
    <source>
        <dbReference type="EMBL" id="AKA78711.1"/>
    </source>
</evidence>
<protein>
    <submittedName>
        <fullName evidence="2">DUF123 domain-containing protein</fullName>
    </submittedName>
</protein>
<proteinExistence type="predicted"/>
<evidence type="ECO:0000313" key="14">
    <source>
        <dbReference type="Proteomes" id="UP000033085"/>
    </source>
</evidence>
<dbReference type="Pfam" id="PF01986">
    <property type="entry name" value="DUF123"/>
    <property type="match status" value="1"/>
</dbReference>
<evidence type="ECO:0000313" key="24">
    <source>
        <dbReference type="Proteomes" id="UP000594632"/>
    </source>
</evidence>
<evidence type="ECO:0000313" key="6">
    <source>
        <dbReference type="EMBL" id="AZF73026.1"/>
    </source>
</evidence>
<accession>A0A0E3KB02</accession>
<dbReference type="Proteomes" id="UP000033106">
    <property type="component" value="Chromosome"/>
</dbReference>